<feature type="region of interest" description="Disordered" evidence="1">
    <location>
        <begin position="43"/>
        <end position="71"/>
    </location>
</feature>
<keyword evidence="3" id="KW-1185">Reference proteome</keyword>
<dbReference type="EMBL" id="JH711581">
    <property type="protein sequence ID" value="EIW79047.1"/>
    <property type="molecule type" value="Genomic_DNA"/>
</dbReference>
<feature type="compositionally biased region" description="Basic and acidic residues" evidence="1">
    <location>
        <begin position="43"/>
        <end position="55"/>
    </location>
</feature>
<evidence type="ECO:0000313" key="2">
    <source>
        <dbReference type="EMBL" id="EIW79047.1"/>
    </source>
</evidence>
<gene>
    <name evidence="2" type="ORF">CONPUDRAFT_166881</name>
</gene>
<evidence type="ECO:0000256" key="1">
    <source>
        <dbReference type="SAM" id="MobiDB-lite"/>
    </source>
</evidence>
<sequence length="203" mass="21893">MNTVRGADWKSGDGMGWDVGGTDGLGLPYARVRGLVIASDTISDGRRADREHEEDGGSTATGAAAAAGSQGRRAYDRYAQYIRTPRPKASQRSAAGPLFETLKLKLKLKVKAPGTLHFLPSSSLPYTQRGRRGHPLGSGPLEPESEPELGHCGETWRNGETEAQQRKGTSAGEVACSVSRLAERETCSARDSEVQRGEIRWKE</sequence>
<dbReference type="KEGG" id="cput:CONPUDRAFT_166881"/>
<proteinExistence type="predicted"/>
<feature type="compositionally biased region" description="Low complexity" evidence="1">
    <location>
        <begin position="57"/>
        <end position="71"/>
    </location>
</feature>
<dbReference type="RefSeq" id="XP_007770779.1">
    <property type="nucleotide sequence ID" value="XM_007772589.1"/>
</dbReference>
<protein>
    <submittedName>
        <fullName evidence="2">Uncharacterized protein</fullName>
    </submittedName>
</protein>
<name>A0A5M3MJ82_CONPW</name>
<accession>A0A5M3MJ82</accession>
<evidence type="ECO:0000313" key="3">
    <source>
        <dbReference type="Proteomes" id="UP000053558"/>
    </source>
</evidence>
<dbReference type="Proteomes" id="UP000053558">
    <property type="component" value="Unassembled WGS sequence"/>
</dbReference>
<organism evidence="2 3">
    <name type="scientific">Coniophora puteana (strain RWD-64-598)</name>
    <name type="common">Brown rot fungus</name>
    <dbReference type="NCBI Taxonomy" id="741705"/>
    <lineage>
        <taxon>Eukaryota</taxon>
        <taxon>Fungi</taxon>
        <taxon>Dikarya</taxon>
        <taxon>Basidiomycota</taxon>
        <taxon>Agaricomycotina</taxon>
        <taxon>Agaricomycetes</taxon>
        <taxon>Agaricomycetidae</taxon>
        <taxon>Boletales</taxon>
        <taxon>Coniophorineae</taxon>
        <taxon>Coniophoraceae</taxon>
        <taxon>Coniophora</taxon>
    </lineage>
</organism>
<reference evidence="3" key="1">
    <citation type="journal article" date="2012" name="Science">
        <title>The Paleozoic origin of enzymatic lignin decomposition reconstructed from 31 fungal genomes.</title>
        <authorList>
            <person name="Floudas D."/>
            <person name="Binder M."/>
            <person name="Riley R."/>
            <person name="Barry K."/>
            <person name="Blanchette R.A."/>
            <person name="Henrissat B."/>
            <person name="Martinez A.T."/>
            <person name="Otillar R."/>
            <person name="Spatafora J.W."/>
            <person name="Yadav J.S."/>
            <person name="Aerts A."/>
            <person name="Benoit I."/>
            <person name="Boyd A."/>
            <person name="Carlson A."/>
            <person name="Copeland A."/>
            <person name="Coutinho P.M."/>
            <person name="de Vries R.P."/>
            <person name="Ferreira P."/>
            <person name="Findley K."/>
            <person name="Foster B."/>
            <person name="Gaskell J."/>
            <person name="Glotzer D."/>
            <person name="Gorecki P."/>
            <person name="Heitman J."/>
            <person name="Hesse C."/>
            <person name="Hori C."/>
            <person name="Igarashi K."/>
            <person name="Jurgens J.A."/>
            <person name="Kallen N."/>
            <person name="Kersten P."/>
            <person name="Kohler A."/>
            <person name="Kuees U."/>
            <person name="Kumar T.K.A."/>
            <person name="Kuo A."/>
            <person name="LaButti K."/>
            <person name="Larrondo L.F."/>
            <person name="Lindquist E."/>
            <person name="Ling A."/>
            <person name="Lombard V."/>
            <person name="Lucas S."/>
            <person name="Lundell T."/>
            <person name="Martin R."/>
            <person name="McLaughlin D.J."/>
            <person name="Morgenstern I."/>
            <person name="Morin E."/>
            <person name="Murat C."/>
            <person name="Nagy L.G."/>
            <person name="Nolan M."/>
            <person name="Ohm R.A."/>
            <person name="Patyshakuliyeva A."/>
            <person name="Rokas A."/>
            <person name="Ruiz-Duenas F.J."/>
            <person name="Sabat G."/>
            <person name="Salamov A."/>
            <person name="Samejima M."/>
            <person name="Schmutz J."/>
            <person name="Slot J.C."/>
            <person name="St John F."/>
            <person name="Stenlid J."/>
            <person name="Sun H."/>
            <person name="Sun S."/>
            <person name="Syed K."/>
            <person name="Tsang A."/>
            <person name="Wiebenga A."/>
            <person name="Young D."/>
            <person name="Pisabarro A."/>
            <person name="Eastwood D.C."/>
            <person name="Martin F."/>
            <person name="Cullen D."/>
            <person name="Grigoriev I.V."/>
            <person name="Hibbett D.S."/>
        </authorList>
    </citation>
    <scope>NUCLEOTIDE SEQUENCE [LARGE SCALE GENOMIC DNA]</scope>
    <source>
        <strain evidence="3">RWD-64-598 SS2</strain>
    </source>
</reference>
<dbReference type="GeneID" id="19205667"/>
<feature type="region of interest" description="Disordered" evidence="1">
    <location>
        <begin position="119"/>
        <end position="173"/>
    </location>
</feature>
<comment type="caution">
    <text evidence="2">The sequence shown here is derived from an EMBL/GenBank/DDBJ whole genome shotgun (WGS) entry which is preliminary data.</text>
</comment>
<dbReference type="AlphaFoldDB" id="A0A5M3MJ82"/>